<evidence type="ECO:0000313" key="3">
    <source>
        <dbReference type="Proteomes" id="UP000683417"/>
    </source>
</evidence>
<accession>A0A9W4GC29</accession>
<dbReference type="EMBL" id="CAJHIT010000002">
    <property type="protein sequence ID" value="CAD6500092.1"/>
    <property type="molecule type" value="Genomic_DNA"/>
</dbReference>
<organism evidence="2 3">
    <name type="scientific">Blumeria graminis f. sp. triticale</name>
    <dbReference type="NCBI Taxonomy" id="1689686"/>
    <lineage>
        <taxon>Eukaryota</taxon>
        <taxon>Fungi</taxon>
        <taxon>Dikarya</taxon>
        <taxon>Ascomycota</taxon>
        <taxon>Pezizomycotina</taxon>
        <taxon>Leotiomycetes</taxon>
        <taxon>Erysiphales</taxon>
        <taxon>Erysiphaceae</taxon>
        <taxon>Blumeria</taxon>
    </lineage>
</organism>
<name>A0A9W4GC29_BLUGR</name>
<comment type="caution">
    <text evidence="2">The sequence shown here is derived from an EMBL/GenBank/DDBJ whole genome shotgun (WGS) entry which is preliminary data.</text>
</comment>
<gene>
    <name evidence="2" type="ORF">BGTH12_LOCUS1450</name>
</gene>
<feature type="region of interest" description="Disordered" evidence="1">
    <location>
        <begin position="104"/>
        <end position="135"/>
    </location>
</feature>
<reference evidence="2" key="1">
    <citation type="submission" date="2020-10" db="EMBL/GenBank/DDBJ databases">
        <authorList>
            <person name="Muller C M."/>
        </authorList>
    </citation>
    <scope>NUCLEOTIDE SEQUENCE</scope>
    <source>
        <strain evidence="2">THUN-12</strain>
    </source>
</reference>
<dbReference type="AlphaFoldDB" id="A0A9W4GC29"/>
<feature type="compositionally biased region" description="Polar residues" evidence="1">
    <location>
        <begin position="113"/>
        <end position="135"/>
    </location>
</feature>
<evidence type="ECO:0000256" key="1">
    <source>
        <dbReference type="SAM" id="MobiDB-lite"/>
    </source>
</evidence>
<protein>
    <submittedName>
        <fullName evidence="2">BgTH12-04195</fullName>
    </submittedName>
</protein>
<dbReference type="Proteomes" id="UP000683417">
    <property type="component" value="Unassembled WGS sequence"/>
</dbReference>
<proteinExistence type="predicted"/>
<feature type="region of interest" description="Disordered" evidence="1">
    <location>
        <begin position="54"/>
        <end position="76"/>
    </location>
</feature>
<sequence length="405" mass="46373">MVNKTFESLHYNPDQPCASYLKTDKEKTLKYGLAMCKQAAILASEEQLAENARKKRKLQHKVDSDVTMTDSSPSDMAKTIREEVENALEKVLPKNMKQITGTSMIPSRETLLIPNSGQTPRGPQTENSESQETSAEVTKLLDVAHGTSFNPKCFSSYSEAFFTSSDHVKTRFSILTGTTLFVDSLRAQQICVFMVPGVKLPRRFMQMLSLNGNFILHMQMNPKFVENAMTQLYCSIRIRWLFRDKSDNPYYIPKFHVKTPGWEPPRANSRIEKAIDAVKESFRKQTPQLPQSAHLRNPEIKSLWDFLRDESYLVKITIKNLGLAVVTKSWYCNEITTHLSNTNAYQLLVGLVPLHDINMKFKSILRNHVFSTVIRKYLNETTTELPRFHVIPNIHKIPCSSRPII</sequence>
<evidence type="ECO:0000313" key="2">
    <source>
        <dbReference type="EMBL" id="CAD6500092.1"/>
    </source>
</evidence>